<protein>
    <recommendedName>
        <fullName evidence="2">Elongation factor EFG domain-containing protein</fullName>
    </recommendedName>
</protein>
<evidence type="ECO:0000256" key="1">
    <source>
        <dbReference type="SAM" id="MobiDB-lite"/>
    </source>
</evidence>
<organism evidence="3 4">
    <name type="scientific">Dendrobium thyrsiflorum</name>
    <name type="common">Pinecone-like raceme dendrobium</name>
    <name type="synonym">Orchid</name>
    <dbReference type="NCBI Taxonomy" id="117978"/>
    <lineage>
        <taxon>Eukaryota</taxon>
        <taxon>Viridiplantae</taxon>
        <taxon>Streptophyta</taxon>
        <taxon>Embryophyta</taxon>
        <taxon>Tracheophyta</taxon>
        <taxon>Spermatophyta</taxon>
        <taxon>Magnoliopsida</taxon>
        <taxon>Liliopsida</taxon>
        <taxon>Asparagales</taxon>
        <taxon>Orchidaceae</taxon>
        <taxon>Epidendroideae</taxon>
        <taxon>Malaxideae</taxon>
        <taxon>Dendrobiinae</taxon>
        <taxon>Dendrobium</taxon>
    </lineage>
</organism>
<evidence type="ECO:0000313" key="4">
    <source>
        <dbReference type="Proteomes" id="UP001552299"/>
    </source>
</evidence>
<keyword evidence="4" id="KW-1185">Reference proteome</keyword>
<name>A0ABD0TX51_DENTH</name>
<sequence length="137" mass="15225">MTNIQIMKTMSTQNNDQCAGGYITTNSIVMAHVIDVVHVVDALVPLAEMFQYVSTLRGMTKGRASYSMQLANFDVEIQLFYSNSPIIMIRSCNIFYRNAVKVTFSLSRASSAGSRKSKRETKDLLRGEGKIKSASNN</sequence>
<dbReference type="Gene3D" id="3.30.70.240">
    <property type="match status" value="1"/>
</dbReference>
<feature type="region of interest" description="Disordered" evidence="1">
    <location>
        <begin position="114"/>
        <end position="137"/>
    </location>
</feature>
<dbReference type="Proteomes" id="UP001552299">
    <property type="component" value="Unassembled WGS sequence"/>
</dbReference>
<dbReference type="Pfam" id="PF00679">
    <property type="entry name" value="EFG_C"/>
    <property type="match status" value="1"/>
</dbReference>
<dbReference type="EMBL" id="JANQDX010000019">
    <property type="protein sequence ID" value="KAL0904296.1"/>
    <property type="molecule type" value="Genomic_DNA"/>
</dbReference>
<proteinExistence type="predicted"/>
<reference evidence="3 4" key="1">
    <citation type="journal article" date="2024" name="Plant Biotechnol. J.">
        <title>Dendrobium thyrsiflorum genome and its molecular insights into genes involved in important horticultural traits.</title>
        <authorList>
            <person name="Chen B."/>
            <person name="Wang J.Y."/>
            <person name="Zheng P.J."/>
            <person name="Li K.L."/>
            <person name="Liang Y.M."/>
            <person name="Chen X.F."/>
            <person name="Zhang C."/>
            <person name="Zhao X."/>
            <person name="He X."/>
            <person name="Zhang G.Q."/>
            <person name="Liu Z.J."/>
            <person name="Xu Q."/>
        </authorList>
    </citation>
    <scope>NUCLEOTIDE SEQUENCE [LARGE SCALE GENOMIC DNA]</scope>
    <source>
        <strain evidence="3">GZMU011</strain>
    </source>
</reference>
<evidence type="ECO:0000259" key="2">
    <source>
        <dbReference type="Pfam" id="PF00679"/>
    </source>
</evidence>
<comment type="caution">
    <text evidence="3">The sequence shown here is derived from an EMBL/GenBank/DDBJ whole genome shotgun (WGS) entry which is preliminary data.</text>
</comment>
<feature type="domain" description="Elongation factor EFG" evidence="2">
    <location>
        <begin position="38"/>
        <end position="74"/>
    </location>
</feature>
<dbReference type="InterPro" id="IPR035647">
    <property type="entry name" value="EFG_III/V"/>
</dbReference>
<dbReference type="SUPFAM" id="SSF54980">
    <property type="entry name" value="EF-G C-terminal domain-like"/>
    <property type="match status" value="1"/>
</dbReference>
<feature type="compositionally biased region" description="Basic and acidic residues" evidence="1">
    <location>
        <begin position="120"/>
        <end position="131"/>
    </location>
</feature>
<dbReference type="AlphaFoldDB" id="A0ABD0TX51"/>
<evidence type="ECO:0000313" key="3">
    <source>
        <dbReference type="EMBL" id="KAL0904296.1"/>
    </source>
</evidence>
<gene>
    <name evidence="3" type="ORF">M5K25_026387</name>
</gene>
<dbReference type="InterPro" id="IPR000640">
    <property type="entry name" value="EFG_V-like"/>
</dbReference>
<accession>A0ABD0TX51</accession>